<sequence>MFNMKQQFKYVEQHSWLLIIAIVGTVGIYAIYNILPVESGIKSLAPVTDEEKLAEFRQIRPETPAPVSAEKIFECLIDSFKDGDSFASAITWLNLDSTVKKCRKPAENSVIAEAFIGAEPKYFVPGPTPDFEYTMMTIGVGHNIDAEKKILKKYKKCSKYVGVDPTAEFNEKLVTDAGGQFMEMTVGAKDDVSAARILDKEGDHLQYRWHNVTHSSLQTTFNKANIEKAVDLLLLDVEGAEFEILESFINKPENHTTICQFNVEVHSPWTNGLYKSNIIHTLYRLSKKREFMLFNVAPAQIGHEVFNRCFFINVKDPYCVEKYYPAFLE</sequence>
<reference evidence="4" key="2">
    <citation type="submission" date="2020-10" db="UniProtKB">
        <authorList>
            <consortium name="WormBaseParasite"/>
        </authorList>
    </citation>
    <scope>IDENTIFICATION</scope>
</reference>
<dbReference type="Pfam" id="PF05050">
    <property type="entry name" value="Methyltransf_21"/>
    <property type="match status" value="1"/>
</dbReference>
<dbReference type="PANTHER" id="PTHR22989:SF20">
    <property type="entry name" value="USP DOMAIN-CONTAINING PROTEIN"/>
    <property type="match status" value="1"/>
</dbReference>
<dbReference type="PANTHER" id="PTHR22989">
    <property type="entry name" value="UNCHARACTERIZED DUF13 C.ELEGANS"/>
    <property type="match status" value="1"/>
</dbReference>
<evidence type="ECO:0000313" key="4">
    <source>
        <dbReference type="WBParaSite" id="Pan_g13685.t2"/>
    </source>
</evidence>
<name>A0A7E4UWJ1_PANRE</name>
<organism evidence="3 4">
    <name type="scientific">Panagrellus redivivus</name>
    <name type="common">Microworm</name>
    <dbReference type="NCBI Taxonomy" id="6233"/>
    <lineage>
        <taxon>Eukaryota</taxon>
        <taxon>Metazoa</taxon>
        <taxon>Ecdysozoa</taxon>
        <taxon>Nematoda</taxon>
        <taxon>Chromadorea</taxon>
        <taxon>Rhabditida</taxon>
        <taxon>Tylenchina</taxon>
        <taxon>Panagrolaimomorpha</taxon>
        <taxon>Panagrolaimoidea</taxon>
        <taxon>Panagrolaimidae</taxon>
        <taxon>Panagrellus</taxon>
    </lineage>
</organism>
<dbReference type="WBParaSite" id="Pan_g13685.t2">
    <property type="protein sequence ID" value="Pan_g13685.t2"/>
    <property type="gene ID" value="Pan_g13685"/>
</dbReference>
<dbReference type="AlphaFoldDB" id="A0A7E4UWJ1"/>
<keyword evidence="1" id="KW-1133">Transmembrane helix</keyword>
<proteinExistence type="predicted"/>
<evidence type="ECO:0000256" key="1">
    <source>
        <dbReference type="SAM" id="Phobius"/>
    </source>
</evidence>
<protein>
    <submittedName>
        <fullName evidence="4">Methyltransf_21 domain-containing protein</fullName>
    </submittedName>
</protein>
<keyword evidence="3" id="KW-1185">Reference proteome</keyword>
<dbReference type="InterPro" id="IPR006342">
    <property type="entry name" value="FkbM_mtfrase"/>
</dbReference>
<reference evidence="3" key="1">
    <citation type="journal article" date="2013" name="Genetics">
        <title>The draft genome and transcriptome of Panagrellus redivivus are shaped by the harsh demands of a free-living lifestyle.</title>
        <authorList>
            <person name="Srinivasan J."/>
            <person name="Dillman A.R."/>
            <person name="Macchietto M.G."/>
            <person name="Heikkinen L."/>
            <person name="Lakso M."/>
            <person name="Fracchia K.M."/>
            <person name="Antoshechkin I."/>
            <person name="Mortazavi A."/>
            <person name="Wong G."/>
            <person name="Sternberg P.W."/>
        </authorList>
    </citation>
    <scope>NUCLEOTIDE SEQUENCE [LARGE SCALE GENOMIC DNA]</scope>
    <source>
        <strain evidence="3">MT8872</strain>
    </source>
</reference>
<feature type="transmembrane region" description="Helical" evidence="1">
    <location>
        <begin position="16"/>
        <end position="35"/>
    </location>
</feature>
<evidence type="ECO:0000313" key="3">
    <source>
        <dbReference type="Proteomes" id="UP000492821"/>
    </source>
</evidence>
<feature type="domain" description="Methyltransferase FkbM" evidence="2">
    <location>
        <begin position="128"/>
        <end position="270"/>
    </location>
</feature>
<keyword evidence="1" id="KW-0812">Transmembrane</keyword>
<dbReference type="Proteomes" id="UP000492821">
    <property type="component" value="Unassembled WGS sequence"/>
</dbReference>
<keyword evidence="1" id="KW-0472">Membrane</keyword>
<evidence type="ECO:0000259" key="2">
    <source>
        <dbReference type="Pfam" id="PF05050"/>
    </source>
</evidence>
<accession>A0A7E4UWJ1</accession>